<comment type="subcellular location">
    <subcellularLocation>
        <location evidence="1">Membrane</location>
        <topology evidence="1">Multi-pass membrane protein</topology>
    </subcellularLocation>
</comment>
<accession>A0A4R9C1W1</accession>
<dbReference type="OrthoDB" id="9794315at2"/>
<feature type="transmembrane region" description="Helical" evidence="7">
    <location>
        <begin position="171"/>
        <end position="192"/>
    </location>
</feature>
<dbReference type="Pfam" id="PF03547">
    <property type="entry name" value="Mem_trans"/>
    <property type="match status" value="2"/>
</dbReference>
<feature type="transmembrane region" description="Helical" evidence="7">
    <location>
        <begin position="46"/>
        <end position="65"/>
    </location>
</feature>
<keyword evidence="3" id="KW-1003">Cell membrane</keyword>
<feature type="transmembrane region" description="Helical" evidence="7">
    <location>
        <begin position="326"/>
        <end position="348"/>
    </location>
</feature>
<feature type="transmembrane region" description="Helical" evidence="7">
    <location>
        <begin position="77"/>
        <end position="99"/>
    </location>
</feature>
<evidence type="ECO:0000256" key="1">
    <source>
        <dbReference type="ARBA" id="ARBA00004141"/>
    </source>
</evidence>
<dbReference type="SUPFAM" id="SSF82866">
    <property type="entry name" value="Multidrug efflux transporter AcrB transmembrane domain"/>
    <property type="match status" value="1"/>
</dbReference>
<reference evidence="8 9" key="1">
    <citation type="submission" date="2019-01" db="EMBL/GenBank/DDBJ databases">
        <title>Draft Genome Sequences of Helcococcus ovis Strains Isolated from the Uterus and Vagina of Dairy Cows with Metritis.</title>
        <authorList>
            <person name="Cunha F."/>
            <person name="Jeon S.J."/>
            <person name="Kutzer P."/>
            <person name="Galvao K.N."/>
        </authorList>
    </citation>
    <scope>NUCLEOTIDE SEQUENCE [LARGE SCALE GENOMIC DNA]</scope>
    <source>
        <strain evidence="8 9">KG-37</strain>
    </source>
</reference>
<feature type="transmembrane region" description="Helical" evidence="7">
    <location>
        <begin position="261"/>
        <end position="285"/>
    </location>
</feature>
<evidence type="ECO:0000313" key="9">
    <source>
        <dbReference type="Proteomes" id="UP000297454"/>
    </source>
</evidence>
<dbReference type="GeneID" id="97030390"/>
<organism evidence="8 9">
    <name type="scientific">Helcococcus ovis</name>
    <dbReference type="NCBI Taxonomy" id="72026"/>
    <lineage>
        <taxon>Bacteria</taxon>
        <taxon>Bacillati</taxon>
        <taxon>Bacillota</taxon>
        <taxon>Tissierellia</taxon>
        <taxon>Tissierellales</taxon>
        <taxon>Peptoniphilaceae</taxon>
        <taxon>Helcococcus</taxon>
    </lineage>
</organism>
<keyword evidence="2" id="KW-0813">Transport</keyword>
<gene>
    <name evidence="8" type="ORF">EQF91_03035</name>
</gene>
<dbReference type="InterPro" id="IPR004776">
    <property type="entry name" value="Mem_transp_PIN-like"/>
</dbReference>
<dbReference type="RefSeq" id="WP_134710216.1">
    <property type="nucleotide sequence ID" value="NZ_CP119081.1"/>
</dbReference>
<dbReference type="GO" id="GO:0016020">
    <property type="term" value="C:membrane"/>
    <property type="evidence" value="ECO:0007669"/>
    <property type="project" value="UniProtKB-SubCell"/>
</dbReference>
<evidence type="ECO:0000256" key="2">
    <source>
        <dbReference type="ARBA" id="ARBA00022448"/>
    </source>
</evidence>
<name>A0A4R9C1W1_9FIRM</name>
<evidence type="ECO:0000256" key="6">
    <source>
        <dbReference type="ARBA" id="ARBA00023136"/>
    </source>
</evidence>
<dbReference type="GO" id="GO:0055085">
    <property type="term" value="P:transmembrane transport"/>
    <property type="evidence" value="ECO:0007669"/>
    <property type="project" value="InterPro"/>
</dbReference>
<feature type="transmembrane region" description="Helical" evidence="7">
    <location>
        <begin position="111"/>
        <end position="130"/>
    </location>
</feature>
<keyword evidence="4 7" id="KW-0812">Transmembrane</keyword>
<evidence type="ECO:0000256" key="3">
    <source>
        <dbReference type="ARBA" id="ARBA00022475"/>
    </source>
</evidence>
<feature type="transmembrane region" description="Helical" evidence="7">
    <location>
        <begin position="16"/>
        <end position="34"/>
    </location>
</feature>
<evidence type="ECO:0000256" key="4">
    <source>
        <dbReference type="ARBA" id="ARBA00022692"/>
    </source>
</evidence>
<comment type="caution">
    <text evidence="8">The sequence shown here is derived from an EMBL/GenBank/DDBJ whole genome shotgun (WGS) entry which is preliminary data.</text>
</comment>
<proteinExistence type="predicted"/>
<dbReference type="AlphaFoldDB" id="A0A4R9C1W1"/>
<dbReference type="Proteomes" id="UP000297454">
    <property type="component" value="Unassembled WGS sequence"/>
</dbReference>
<dbReference type="PANTHER" id="PTHR36838">
    <property type="entry name" value="AUXIN EFFLUX CARRIER FAMILY PROTEIN"/>
    <property type="match status" value="1"/>
</dbReference>
<dbReference type="PANTHER" id="PTHR36838:SF3">
    <property type="entry name" value="TRANSPORTER AUXIN EFFLUX CARRIER EC FAMILY"/>
    <property type="match status" value="1"/>
</dbReference>
<feature type="transmembrane region" description="Helical" evidence="7">
    <location>
        <begin position="291"/>
        <end position="314"/>
    </location>
</feature>
<evidence type="ECO:0000256" key="5">
    <source>
        <dbReference type="ARBA" id="ARBA00022989"/>
    </source>
</evidence>
<protein>
    <submittedName>
        <fullName evidence="8">AEC family transporter</fullName>
    </submittedName>
</protein>
<keyword evidence="9" id="KW-1185">Reference proteome</keyword>
<feature type="transmembrane region" description="Helical" evidence="7">
    <location>
        <begin position="136"/>
        <end position="155"/>
    </location>
</feature>
<evidence type="ECO:0000256" key="7">
    <source>
        <dbReference type="SAM" id="Phobius"/>
    </source>
</evidence>
<keyword evidence="6 7" id="KW-0472">Membrane</keyword>
<dbReference type="EMBL" id="SCFR01000007">
    <property type="protein sequence ID" value="TFF66743.1"/>
    <property type="molecule type" value="Genomic_DNA"/>
</dbReference>
<sequence length="354" mass="38888">MNFIDVLVKTLQTQKINTAIFASLAIILFGYYLRKKEVFNENTGKILTKVVLSVSLPALALKSFMADINPETLNKGMGILIWGIAVYIVLIILTIPMYAQYKGDENDTLRILSIFGSTTFFGIPIVTAIYGPQGALYASIFNIGYRIFLYSYAYIKMSNLKMTSDNLKKMFLNPIVIATFLGLFIWIFQAYLPQVDVTFADKTGKMVEKSFAFLRLDKTFPQFFQVLTYLASLASPLAWLAIGSTLGSVSFKTAISDKKTWYYTVMKLIAVPAINVIALIGLRLVGFPIDLVGLGTVVIMMATPPATVAVAYAISNDKDALLASNASLLATLGAVLMAPIWIVVVQVLGHTGLF</sequence>
<evidence type="ECO:0000313" key="8">
    <source>
        <dbReference type="EMBL" id="TFF66743.1"/>
    </source>
</evidence>
<feature type="transmembrane region" description="Helical" evidence="7">
    <location>
        <begin position="226"/>
        <end position="249"/>
    </location>
</feature>
<keyword evidence="5 7" id="KW-1133">Transmembrane helix</keyword>